<evidence type="ECO:0000313" key="3">
    <source>
        <dbReference type="Proteomes" id="UP000694391"/>
    </source>
</evidence>
<proteinExistence type="predicted"/>
<protein>
    <submittedName>
        <fullName evidence="2">Uncharacterized protein</fullName>
    </submittedName>
</protein>
<evidence type="ECO:0000313" key="2">
    <source>
        <dbReference type="Ensembl" id="ENSCAFP00020022196.1"/>
    </source>
</evidence>
<dbReference type="AlphaFoldDB" id="A0A8C0KYD4"/>
<keyword evidence="3" id="KW-1185">Reference proteome</keyword>
<sequence length="91" mass="9444">AGRWDAACGAGRRGQAPGPGRGGGTAPTFPASAARDRVRPLADFELHFSSVQPRPEAGVDRGGGQLRGRPAGLSWHVTSDSVSFSLLTFQD</sequence>
<feature type="region of interest" description="Disordered" evidence="1">
    <location>
        <begin position="1"/>
        <end position="31"/>
    </location>
</feature>
<feature type="compositionally biased region" description="Low complexity" evidence="1">
    <location>
        <begin position="1"/>
        <end position="16"/>
    </location>
</feature>
<reference evidence="2" key="2">
    <citation type="submission" date="2025-09" db="UniProtKB">
        <authorList>
            <consortium name="Ensembl"/>
        </authorList>
    </citation>
    <scope>IDENTIFICATION</scope>
</reference>
<evidence type="ECO:0000256" key="1">
    <source>
        <dbReference type="SAM" id="MobiDB-lite"/>
    </source>
</evidence>
<dbReference type="GeneTree" id="ENSGT00950000186023"/>
<accession>A0A8C0KYD4</accession>
<reference evidence="2" key="1">
    <citation type="submission" date="2025-08" db="UniProtKB">
        <authorList>
            <consortium name="Ensembl"/>
        </authorList>
    </citation>
    <scope>IDENTIFICATION</scope>
</reference>
<dbReference type="Ensembl" id="ENSCAFT00020025703.1">
    <property type="protein sequence ID" value="ENSCAFP00020022196.1"/>
    <property type="gene ID" value="ENSCAFG00020017549.1"/>
</dbReference>
<dbReference type="Proteomes" id="UP000694391">
    <property type="component" value="Unplaced"/>
</dbReference>
<feature type="region of interest" description="Disordered" evidence="1">
    <location>
        <begin position="50"/>
        <end position="73"/>
    </location>
</feature>
<organism evidence="2 3">
    <name type="scientific">Canis lupus dingo</name>
    <name type="common">dingo</name>
    <dbReference type="NCBI Taxonomy" id="286419"/>
    <lineage>
        <taxon>Eukaryota</taxon>
        <taxon>Metazoa</taxon>
        <taxon>Chordata</taxon>
        <taxon>Craniata</taxon>
        <taxon>Vertebrata</taxon>
        <taxon>Euteleostomi</taxon>
        <taxon>Mammalia</taxon>
        <taxon>Eutheria</taxon>
        <taxon>Laurasiatheria</taxon>
        <taxon>Carnivora</taxon>
        <taxon>Caniformia</taxon>
        <taxon>Canidae</taxon>
        <taxon>Canis</taxon>
    </lineage>
</organism>
<name>A0A8C0KYD4_CANLU</name>